<dbReference type="InterPro" id="IPR010985">
    <property type="entry name" value="Ribbon_hlx_hlx"/>
</dbReference>
<protein>
    <recommendedName>
        <fullName evidence="3">Toxin-antitoxin system HicB family antitoxin</fullName>
    </recommendedName>
</protein>
<comment type="caution">
    <text evidence="1">The sequence shown here is derived from an EMBL/GenBank/DDBJ whole genome shotgun (WGS) entry which is preliminary data.</text>
</comment>
<evidence type="ECO:0000313" key="2">
    <source>
        <dbReference type="Proteomes" id="UP001419910"/>
    </source>
</evidence>
<dbReference type="EMBL" id="JBDIME010000004">
    <property type="protein sequence ID" value="MEN2789306.1"/>
    <property type="molecule type" value="Genomic_DNA"/>
</dbReference>
<proteinExistence type="predicted"/>
<dbReference type="Proteomes" id="UP001419910">
    <property type="component" value="Unassembled WGS sequence"/>
</dbReference>
<organism evidence="1 2">
    <name type="scientific">Sphingomonas oligophenolica</name>
    <dbReference type="NCBI Taxonomy" id="301154"/>
    <lineage>
        <taxon>Bacteria</taxon>
        <taxon>Pseudomonadati</taxon>
        <taxon>Pseudomonadota</taxon>
        <taxon>Alphaproteobacteria</taxon>
        <taxon>Sphingomonadales</taxon>
        <taxon>Sphingomonadaceae</taxon>
        <taxon>Sphingomonas</taxon>
    </lineage>
</organism>
<accession>A0ABU9Y0H7</accession>
<dbReference type="SUPFAM" id="SSF47598">
    <property type="entry name" value="Ribbon-helix-helix"/>
    <property type="match status" value="1"/>
</dbReference>
<sequence>MTMDRFSERLNRSGGCNQLFASRAKRDEMSNYPLRLPDHVMAEAKHLAELSGTSLNQFLSSLIAERVGELRAIADIRVRAERANPAAALAILARAPERPPLAGDELPGTH</sequence>
<keyword evidence="2" id="KW-1185">Reference proteome</keyword>
<gene>
    <name evidence="1" type="ORF">ABC974_06700</name>
</gene>
<evidence type="ECO:0008006" key="3">
    <source>
        <dbReference type="Google" id="ProtNLM"/>
    </source>
</evidence>
<name>A0ABU9Y0H7_9SPHN</name>
<dbReference type="RefSeq" id="WP_343887393.1">
    <property type="nucleotide sequence ID" value="NZ_BAAAEH010000002.1"/>
</dbReference>
<evidence type="ECO:0000313" key="1">
    <source>
        <dbReference type="EMBL" id="MEN2789306.1"/>
    </source>
</evidence>
<reference evidence="1 2" key="1">
    <citation type="submission" date="2024-05" db="EMBL/GenBank/DDBJ databases">
        <authorList>
            <person name="Liu Q."/>
            <person name="Xin Y.-H."/>
        </authorList>
    </citation>
    <scope>NUCLEOTIDE SEQUENCE [LARGE SCALE GENOMIC DNA]</scope>
    <source>
        <strain evidence="1 2">CGMCC 1.10181</strain>
    </source>
</reference>